<protein>
    <submittedName>
        <fullName evidence="2">Helix-turn-helix domain-containing protein</fullName>
    </submittedName>
</protein>
<organism evidence="2 3">
    <name type="scientific">Phormidium pseudopriestleyi FRX01</name>
    <dbReference type="NCBI Taxonomy" id="1759528"/>
    <lineage>
        <taxon>Bacteria</taxon>
        <taxon>Bacillati</taxon>
        <taxon>Cyanobacteriota</taxon>
        <taxon>Cyanophyceae</taxon>
        <taxon>Oscillatoriophycideae</taxon>
        <taxon>Oscillatoriales</taxon>
        <taxon>Oscillatoriaceae</taxon>
        <taxon>Phormidium</taxon>
    </lineage>
</organism>
<feature type="domain" description="Transposase putative helix-turn-helix" evidence="1">
    <location>
        <begin position="2"/>
        <end position="45"/>
    </location>
</feature>
<proteinExistence type="predicted"/>
<keyword evidence="3" id="KW-1185">Reference proteome</keyword>
<dbReference type="Proteomes" id="UP000664844">
    <property type="component" value="Unassembled WGS sequence"/>
</dbReference>
<comment type="caution">
    <text evidence="2">The sequence shown here is derived from an EMBL/GenBank/DDBJ whole genome shotgun (WGS) entry which is preliminary data.</text>
</comment>
<dbReference type="InterPro" id="IPR021027">
    <property type="entry name" value="Transposase_put_HTH"/>
</dbReference>
<name>A0ABS3FMT2_9CYAN</name>
<evidence type="ECO:0000313" key="3">
    <source>
        <dbReference type="Proteomes" id="UP000664844"/>
    </source>
</evidence>
<evidence type="ECO:0000313" key="2">
    <source>
        <dbReference type="EMBL" id="MBO0348380.1"/>
    </source>
</evidence>
<sequence>MKSFKTKLDLNNRQRTLMAKHAGVARHAWNWGLANCKETYLAGGKLP</sequence>
<gene>
    <name evidence="2" type="ORF">J0895_04520</name>
</gene>
<evidence type="ECO:0000259" key="1">
    <source>
        <dbReference type="Pfam" id="PF12323"/>
    </source>
</evidence>
<reference evidence="2 3" key="1">
    <citation type="submission" date="2021-03" db="EMBL/GenBank/DDBJ databases">
        <title>Metabolic Capacity of the Antarctic Cyanobacterium Phormidium pseudopriestleyi that Sustains Oxygenic Photosynthesis in the Presence of Hydrogen Sulfide.</title>
        <authorList>
            <person name="Lumian J.E."/>
            <person name="Jungblut A.D."/>
            <person name="Dillon M.L."/>
            <person name="Hawes I."/>
            <person name="Doran P.T."/>
            <person name="Mackey T.J."/>
            <person name="Dick G.J."/>
            <person name="Grettenberger C.L."/>
            <person name="Sumner D.Y."/>
        </authorList>
    </citation>
    <scope>NUCLEOTIDE SEQUENCE [LARGE SCALE GENOMIC DNA]</scope>
    <source>
        <strain evidence="2 3">FRX01</strain>
    </source>
</reference>
<feature type="non-terminal residue" evidence="2">
    <location>
        <position position="47"/>
    </location>
</feature>
<dbReference type="Pfam" id="PF12323">
    <property type="entry name" value="HTH_OrfB_IS605"/>
    <property type="match status" value="1"/>
</dbReference>
<dbReference type="EMBL" id="JAFLQW010000119">
    <property type="protein sequence ID" value="MBO0348380.1"/>
    <property type="molecule type" value="Genomic_DNA"/>
</dbReference>
<dbReference type="RefSeq" id="WP_207086929.1">
    <property type="nucleotide sequence ID" value="NZ_JAFLQW010000119.1"/>
</dbReference>
<accession>A0ABS3FMT2</accession>